<dbReference type="SUPFAM" id="SSF111369">
    <property type="entry name" value="HlyD-like secretion proteins"/>
    <property type="match status" value="1"/>
</dbReference>
<feature type="region of interest" description="Disordered" evidence="2">
    <location>
        <begin position="1"/>
        <end position="40"/>
    </location>
</feature>
<keyword evidence="1" id="KW-0175">Coiled coil</keyword>
<dbReference type="KEGG" id="mff:MFFC18_39060"/>
<dbReference type="Proteomes" id="UP000322214">
    <property type="component" value="Chromosome"/>
</dbReference>
<dbReference type="OrthoDB" id="248877at2"/>
<dbReference type="Gene3D" id="3.30.450.40">
    <property type="match status" value="2"/>
</dbReference>
<dbReference type="InterPro" id="IPR029016">
    <property type="entry name" value="GAF-like_dom_sf"/>
</dbReference>
<dbReference type="InterPro" id="IPR050393">
    <property type="entry name" value="MFP_Efflux_Pump"/>
</dbReference>
<dbReference type="STRING" id="980251.GCA_001642875_04194"/>
<organism evidence="3 4">
    <name type="scientific">Mariniblastus fucicola</name>
    <dbReference type="NCBI Taxonomy" id="980251"/>
    <lineage>
        <taxon>Bacteria</taxon>
        <taxon>Pseudomonadati</taxon>
        <taxon>Planctomycetota</taxon>
        <taxon>Planctomycetia</taxon>
        <taxon>Pirellulales</taxon>
        <taxon>Pirellulaceae</taxon>
        <taxon>Mariniblastus</taxon>
    </lineage>
</organism>
<dbReference type="AlphaFoldDB" id="A0A5B9PFN2"/>
<dbReference type="SUPFAM" id="SSF55781">
    <property type="entry name" value="GAF domain-like"/>
    <property type="match status" value="2"/>
</dbReference>
<feature type="compositionally biased region" description="Polar residues" evidence="2">
    <location>
        <begin position="1"/>
        <end position="11"/>
    </location>
</feature>
<dbReference type="RefSeq" id="WP_075082444.1">
    <property type="nucleotide sequence ID" value="NZ_CP042912.1"/>
</dbReference>
<feature type="coiled-coil region" evidence="1">
    <location>
        <begin position="498"/>
        <end position="569"/>
    </location>
</feature>
<dbReference type="Gene3D" id="2.40.30.170">
    <property type="match status" value="1"/>
</dbReference>
<dbReference type="PANTHER" id="PTHR30367:SF1">
    <property type="entry name" value="MULTIDRUG RESISTANCE PROTEIN MDTN"/>
    <property type="match status" value="1"/>
</dbReference>
<feature type="compositionally biased region" description="Low complexity" evidence="2">
    <location>
        <begin position="17"/>
        <end position="27"/>
    </location>
</feature>
<evidence type="ECO:0000256" key="1">
    <source>
        <dbReference type="SAM" id="Coils"/>
    </source>
</evidence>
<evidence type="ECO:0000313" key="4">
    <source>
        <dbReference type="Proteomes" id="UP000322214"/>
    </source>
</evidence>
<name>A0A5B9PFN2_9BACT</name>
<dbReference type="Gene3D" id="2.40.50.100">
    <property type="match status" value="1"/>
</dbReference>
<gene>
    <name evidence="3" type="ORF">MFFC18_39060</name>
</gene>
<proteinExistence type="predicted"/>
<protein>
    <submittedName>
        <fullName evidence="3">Uncharacterized protein</fullName>
    </submittedName>
</protein>
<evidence type="ECO:0000313" key="3">
    <source>
        <dbReference type="EMBL" id="QEG24000.1"/>
    </source>
</evidence>
<dbReference type="EMBL" id="CP042912">
    <property type="protein sequence ID" value="QEG24000.1"/>
    <property type="molecule type" value="Genomic_DNA"/>
</dbReference>
<dbReference type="PANTHER" id="PTHR30367">
    <property type="entry name" value="P-HYDROXYBENZOIC ACID EFFLUX PUMP SUBUNIT AAEA-RELATED"/>
    <property type="match status" value="1"/>
</dbReference>
<keyword evidence="4" id="KW-1185">Reference proteome</keyword>
<sequence length="719" mass="79641">MVHDPTTNDSDPAQGMAFAPTSAATADAKAKRPGRRRVDLSDSDAALVDKTRAQIRELVLEVRQLSQKDCTADEFYEGFLTRIVTALASVGGAIWIRETENKNAKLQCHVNLKQTALNENVQAQQTHGKLIERMLDAGEPTLIPPATGSEASDSGGNPTDHLLVLGPIKVDGETVGLIEIFQRPGAGPATQRGYLRFLLQMSEIAGEFLSNLRLRSFQEQQKTWSQLERFVQLIHRKLDVNDTVYAISNEGRRLIDCDRVSVATMQGNRCVVKSVSGLDTIERRSEQVKTLGRLATSVVQSKKPLWYEGDSKNLPPTIEKRVHDHVEKSHARMVAVIPLRNVPPTSFDDDPFEQAQTTGSEAPVGALIIEQLDASSVSPAVKERIEVMATHAQTALSNSIDHQSIFLMPLWKSIGKIVQQFQGRRLARSLTGIAVIAAVLGFLCLYPYSFSLGARGNLVAESRHEVYAQLDGILTDIKVSNTGDSIVDKGQLLATMASSTLELKIGDLQGRIAQAKNELRIAETGKTTGVDASEKAAYNSQFQRASQEIANLENELAVQLKDRELLQVRAPIAGQVVNWQVRQNLLRRPVRFGQHLMTIVPPDTQWLIELEMPERRLAHLSRAMQDSDEFLKVTFALVSWPGKEFEGELLSVDQKLDVYSDEGNAALVRVRFPNDAIPQELLRSGTRVTGKVQCGTCSVGYAMFYELIETVQAKWQFWF</sequence>
<dbReference type="Gene3D" id="1.10.287.470">
    <property type="entry name" value="Helix hairpin bin"/>
    <property type="match status" value="1"/>
</dbReference>
<accession>A0A5B9PFN2</accession>
<reference evidence="3 4" key="1">
    <citation type="submission" date="2019-08" db="EMBL/GenBank/DDBJ databases">
        <title>Deep-cultivation of Planctomycetes and their phenomic and genomic characterization uncovers novel biology.</title>
        <authorList>
            <person name="Wiegand S."/>
            <person name="Jogler M."/>
            <person name="Boedeker C."/>
            <person name="Pinto D."/>
            <person name="Vollmers J."/>
            <person name="Rivas-Marin E."/>
            <person name="Kohn T."/>
            <person name="Peeters S.H."/>
            <person name="Heuer A."/>
            <person name="Rast P."/>
            <person name="Oberbeckmann S."/>
            <person name="Bunk B."/>
            <person name="Jeske O."/>
            <person name="Meyerdierks A."/>
            <person name="Storesund J.E."/>
            <person name="Kallscheuer N."/>
            <person name="Luecker S."/>
            <person name="Lage O.M."/>
            <person name="Pohl T."/>
            <person name="Merkel B.J."/>
            <person name="Hornburger P."/>
            <person name="Mueller R.-W."/>
            <person name="Bruemmer F."/>
            <person name="Labrenz M."/>
            <person name="Spormann A.M."/>
            <person name="Op den Camp H."/>
            <person name="Overmann J."/>
            <person name="Amann R."/>
            <person name="Jetten M.S.M."/>
            <person name="Mascher T."/>
            <person name="Medema M.H."/>
            <person name="Devos D.P."/>
            <person name="Kaster A.-K."/>
            <person name="Ovreas L."/>
            <person name="Rohde M."/>
            <person name="Galperin M.Y."/>
            <person name="Jogler C."/>
        </authorList>
    </citation>
    <scope>NUCLEOTIDE SEQUENCE [LARGE SCALE GENOMIC DNA]</scope>
    <source>
        <strain evidence="3 4">FC18</strain>
    </source>
</reference>
<evidence type="ECO:0000256" key="2">
    <source>
        <dbReference type="SAM" id="MobiDB-lite"/>
    </source>
</evidence>